<evidence type="ECO:0000259" key="6">
    <source>
        <dbReference type="Pfam" id="PF01343"/>
    </source>
</evidence>
<dbReference type="PRINTS" id="PR00127">
    <property type="entry name" value="CLPPROTEASEP"/>
</dbReference>
<dbReference type="Pfam" id="PF01343">
    <property type="entry name" value="Peptidase_S49"/>
    <property type="match status" value="1"/>
</dbReference>
<dbReference type="GO" id="GO:0006508">
    <property type="term" value="P:proteolysis"/>
    <property type="evidence" value="ECO:0007669"/>
    <property type="project" value="UniProtKB-KW"/>
</dbReference>
<dbReference type="CDD" id="cd07023">
    <property type="entry name" value="S49_Sppa_N_C"/>
    <property type="match status" value="1"/>
</dbReference>
<keyword evidence="5" id="KW-0472">Membrane</keyword>
<dbReference type="NCBIfam" id="TIGR00706">
    <property type="entry name" value="SppA_dom"/>
    <property type="match status" value="1"/>
</dbReference>
<gene>
    <name evidence="7" type="ORF">A2Y85_04060</name>
</gene>
<sequence>MKTIHYILIAVVVVAVIIGLTIGIGLKGNRGGGNIGVIEVIDFIGFSKTVVKDIKTFTDDPSIDAIIIRVDSPGGVVAAAQEIYEQLKISKEKKKIVVSMGTVAASGGYYISLPADLIVANPGTITGSIGVIMEYPVFYKLLDKLGVGVETIKSRDHKDIGSPFRSLTASERDLLQSVVLDVYDQFVNAVAEHRGLSRDSVLLVADGRILTGRQAKEFGLIDTLGSFEQTVDLAADMIGIKEPYLVYPPSRMSFIDMFVKPVEKLLTPKLMFVLR</sequence>
<dbReference type="Gene3D" id="3.90.226.10">
    <property type="entry name" value="2-enoyl-CoA Hydratase, Chain A, domain 1"/>
    <property type="match status" value="1"/>
</dbReference>
<dbReference type="GO" id="GO:0004252">
    <property type="term" value="F:serine-type endopeptidase activity"/>
    <property type="evidence" value="ECO:0007669"/>
    <property type="project" value="InterPro"/>
</dbReference>
<keyword evidence="3" id="KW-0378">Hydrolase</keyword>
<evidence type="ECO:0000313" key="8">
    <source>
        <dbReference type="Proteomes" id="UP000177025"/>
    </source>
</evidence>
<comment type="similarity">
    <text evidence="1">Belongs to the peptidase S49 family.</text>
</comment>
<feature type="transmembrane region" description="Helical" evidence="5">
    <location>
        <begin position="6"/>
        <end position="26"/>
    </location>
</feature>
<keyword evidence="4" id="KW-0720">Serine protease</keyword>
<dbReference type="Gene3D" id="6.20.330.10">
    <property type="match status" value="1"/>
</dbReference>
<proteinExistence type="inferred from homology"/>
<evidence type="ECO:0000256" key="1">
    <source>
        <dbReference type="ARBA" id="ARBA00008683"/>
    </source>
</evidence>
<evidence type="ECO:0000256" key="2">
    <source>
        <dbReference type="ARBA" id="ARBA00022670"/>
    </source>
</evidence>
<dbReference type="Proteomes" id="UP000177025">
    <property type="component" value="Unassembled WGS sequence"/>
</dbReference>
<accession>A0A1F4U9Y2</accession>
<protein>
    <recommendedName>
        <fullName evidence="6">Peptidase S49 domain-containing protein</fullName>
    </recommendedName>
</protein>
<dbReference type="InterPro" id="IPR004635">
    <property type="entry name" value="Pept_S49_SppA"/>
</dbReference>
<dbReference type="GO" id="GO:0004176">
    <property type="term" value="F:ATP-dependent peptidase activity"/>
    <property type="evidence" value="ECO:0007669"/>
    <property type="project" value="InterPro"/>
</dbReference>
<evidence type="ECO:0000313" key="7">
    <source>
        <dbReference type="EMBL" id="OGC41660.1"/>
    </source>
</evidence>
<organism evidence="7 8">
    <name type="scientific">candidate division WOR-3 bacterium RBG_13_43_14</name>
    <dbReference type="NCBI Taxonomy" id="1802590"/>
    <lineage>
        <taxon>Bacteria</taxon>
        <taxon>Bacteria division WOR-3</taxon>
    </lineage>
</organism>
<dbReference type="InterPro" id="IPR002142">
    <property type="entry name" value="Peptidase_S49"/>
</dbReference>
<dbReference type="InterPro" id="IPR029045">
    <property type="entry name" value="ClpP/crotonase-like_dom_sf"/>
</dbReference>
<evidence type="ECO:0000256" key="3">
    <source>
        <dbReference type="ARBA" id="ARBA00022801"/>
    </source>
</evidence>
<keyword evidence="5" id="KW-1133">Transmembrane helix</keyword>
<dbReference type="SUPFAM" id="SSF52096">
    <property type="entry name" value="ClpP/crotonase"/>
    <property type="match status" value="1"/>
</dbReference>
<dbReference type="EMBL" id="MEUM01000099">
    <property type="protein sequence ID" value="OGC41660.1"/>
    <property type="molecule type" value="Genomic_DNA"/>
</dbReference>
<dbReference type="InterPro" id="IPR001907">
    <property type="entry name" value="ClpP"/>
</dbReference>
<keyword evidence="2" id="KW-0645">Protease</keyword>
<keyword evidence="5" id="KW-0812">Transmembrane</keyword>
<dbReference type="AlphaFoldDB" id="A0A1F4U9Y2"/>
<evidence type="ECO:0000256" key="4">
    <source>
        <dbReference type="ARBA" id="ARBA00022825"/>
    </source>
</evidence>
<feature type="domain" description="Peptidase S49" evidence="6">
    <location>
        <begin position="90"/>
        <end position="237"/>
    </location>
</feature>
<dbReference type="PANTHER" id="PTHR42987">
    <property type="entry name" value="PEPTIDASE S49"/>
    <property type="match status" value="1"/>
</dbReference>
<name>A0A1F4U9Y2_UNCW3</name>
<comment type="caution">
    <text evidence="7">The sequence shown here is derived from an EMBL/GenBank/DDBJ whole genome shotgun (WGS) entry which is preliminary data.</text>
</comment>
<dbReference type="PANTHER" id="PTHR42987:SF7">
    <property type="entry name" value="SIGNAL PEPTIDE PEPTIDASE SPPA-RELATED"/>
    <property type="match status" value="1"/>
</dbReference>
<evidence type="ECO:0000256" key="5">
    <source>
        <dbReference type="SAM" id="Phobius"/>
    </source>
</evidence>
<reference evidence="7 8" key="1">
    <citation type="journal article" date="2016" name="Nat. Commun.">
        <title>Thousands of microbial genomes shed light on interconnected biogeochemical processes in an aquifer system.</title>
        <authorList>
            <person name="Anantharaman K."/>
            <person name="Brown C.T."/>
            <person name="Hug L.A."/>
            <person name="Sharon I."/>
            <person name="Castelle C.J."/>
            <person name="Probst A.J."/>
            <person name="Thomas B.C."/>
            <person name="Singh A."/>
            <person name="Wilkins M.J."/>
            <person name="Karaoz U."/>
            <person name="Brodie E.L."/>
            <person name="Williams K.H."/>
            <person name="Hubbard S.S."/>
            <person name="Banfield J.F."/>
        </authorList>
    </citation>
    <scope>NUCLEOTIDE SEQUENCE [LARGE SCALE GENOMIC DNA]</scope>
</reference>
<dbReference type="InterPro" id="IPR047272">
    <property type="entry name" value="S49_SppA_C"/>
</dbReference>